<evidence type="ECO:0000256" key="12">
    <source>
        <dbReference type="ARBA" id="ARBA00023267"/>
    </source>
</evidence>
<dbReference type="InterPro" id="IPR011761">
    <property type="entry name" value="ATP-grasp"/>
</dbReference>
<dbReference type="InterPro" id="IPR016185">
    <property type="entry name" value="PreATP-grasp_dom_sf"/>
</dbReference>
<keyword evidence="11" id="KW-0464">Manganese</keyword>
<dbReference type="SUPFAM" id="SSF51246">
    <property type="entry name" value="Rudiment single hybrid motif"/>
    <property type="match status" value="1"/>
</dbReference>
<dbReference type="InterPro" id="IPR041265">
    <property type="entry name" value="PCC_BT"/>
</dbReference>
<dbReference type="PROSITE" id="PS50979">
    <property type="entry name" value="BC"/>
    <property type="match status" value="1"/>
</dbReference>
<evidence type="ECO:0000256" key="5">
    <source>
        <dbReference type="ARBA" id="ARBA00022723"/>
    </source>
</evidence>
<dbReference type="Pfam" id="PF02785">
    <property type="entry name" value="Biotin_carb_C"/>
    <property type="match status" value="1"/>
</dbReference>
<evidence type="ECO:0000256" key="6">
    <source>
        <dbReference type="ARBA" id="ARBA00022741"/>
    </source>
</evidence>
<dbReference type="InterPro" id="IPR005481">
    <property type="entry name" value="BC-like_N"/>
</dbReference>
<dbReference type="Pfam" id="PF02786">
    <property type="entry name" value="CPSase_L_D2"/>
    <property type="match status" value="1"/>
</dbReference>
<comment type="caution">
    <text evidence="18">The sequence shown here is derived from an EMBL/GenBank/DDBJ whole genome shotgun (WGS) entry which is preliminary data.</text>
</comment>
<dbReference type="InterPro" id="IPR011764">
    <property type="entry name" value="Biotin_carboxylation_dom"/>
</dbReference>
<evidence type="ECO:0000313" key="19">
    <source>
        <dbReference type="Proteomes" id="UP001055125"/>
    </source>
</evidence>
<dbReference type="PROSITE" id="PS00867">
    <property type="entry name" value="CPSASE_2"/>
    <property type="match status" value="1"/>
</dbReference>
<evidence type="ECO:0000256" key="9">
    <source>
        <dbReference type="ARBA" id="ARBA00022963"/>
    </source>
</evidence>
<keyword evidence="10" id="KW-0443">Lipid metabolism</keyword>
<reference evidence="18" key="1">
    <citation type="journal article" date="2021" name="Front. Microbiol.">
        <title>Comprehensive Comparative Genomics and Phenotyping of Methylobacterium Species.</title>
        <authorList>
            <person name="Alessa O."/>
            <person name="Ogura Y."/>
            <person name="Fujitani Y."/>
            <person name="Takami H."/>
            <person name="Hayashi T."/>
            <person name="Sahin N."/>
            <person name="Tani A."/>
        </authorList>
    </citation>
    <scope>NUCLEOTIDE SEQUENCE</scope>
    <source>
        <strain evidence="18">DSM 19015</strain>
    </source>
</reference>
<reference evidence="18" key="2">
    <citation type="submission" date="2021-08" db="EMBL/GenBank/DDBJ databases">
        <authorList>
            <person name="Tani A."/>
            <person name="Ola A."/>
            <person name="Ogura Y."/>
            <person name="Katsura K."/>
            <person name="Hayashi T."/>
        </authorList>
    </citation>
    <scope>NUCLEOTIDE SEQUENCE</scope>
    <source>
        <strain evidence="18">DSM 19015</strain>
    </source>
</reference>
<dbReference type="RefSeq" id="WP_238243833.1">
    <property type="nucleotide sequence ID" value="NZ_BPQP01000027.1"/>
</dbReference>
<evidence type="ECO:0000256" key="13">
    <source>
        <dbReference type="ARBA" id="ARBA00049495"/>
    </source>
</evidence>
<evidence type="ECO:0000259" key="16">
    <source>
        <dbReference type="PROSITE" id="PS50975"/>
    </source>
</evidence>
<gene>
    <name evidence="18" type="primary">accA1</name>
    <name evidence="18" type="ORF">OCOJLMKI_1871</name>
</gene>
<dbReference type="InterPro" id="IPR000089">
    <property type="entry name" value="Biotin_lipoyl"/>
</dbReference>
<keyword evidence="9" id="KW-0442">Lipid degradation</keyword>
<dbReference type="EMBL" id="BPQP01000027">
    <property type="protein sequence ID" value="GJD94668.1"/>
    <property type="molecule type" value="Genomic_DNA"/>
</dbReference>
<name>A0ABQ4RYF6_9HYPH</name>
<dbReference type="InterPro" id="IPR005482">
    <property type="entry name" value="Biotin_COase_C"/>
</dbReference>
<dbReference type="Gene3D" id="3.30.700.30">
    <property type="match status" value="1"/>
</dbReference>
<dbReference type="SUPFAM" id="SSF56059">
    <property type="entry name" value="Glutathione synthetase ATP-binding domain-like"/>
    <property type="match status" value="1"/>
</dbReference>
<comment type="pathway">
    <text evidence="2">Metabolic intermediate metabolism; propanoyl-CoA degradation; succinyl-CoA from propanoyl-CoA: step 1/3.</text>
</comment>
<dbReference type="PANTHER" id="PTHR18866:SF33">
    <property type="entry name" value="METHYLCROTONOYL-COA CARBOXYLASE SUBUNIT ALPHA, MITOCHONDRIAL-RELATED"/>
    <property type="match status" value="1"/>
</dbReference>
<dbReference type="PROSITE" id="PS50968">
    <property type="entry name" value="BIOTINYL_LIPOYL"/>
    <property type="match status" value="1"/>
</dbReference>
<dbReference type="InterPro" id="IPR005479">
    <property type="entry name" value="CPAse_ATP-bd"/>
</dbReference>
<keyword evidence="7 14" id="KW-0067">ATP-binding</keyword>
<evidence type="ECO:0000256" key="2">
    <source>
        <dbReference type="ARBA" id="ARBA00005060"/>
    </source>
</evidence>
<dbReference type="Gene3D" id="3.30.470.20">
    <property type="entry name" value="ATP-grasp fold, B domain"/>
    <property type="match status" value="1"/>
</dbReference>
<keyword evidence="19" id="KW-1185">Reference proteome</keyword>
<dbReference type="SMART" id="SM00878">
    <property type="entry name" value="Biotin_carb_C"/>
    <property type="match status" value="1"/>
</dbReference>
<dbReference type="NCBIfam" id="NF006367">
    <property type="entry name" value="PRK08591.1"/>
    <property type="match status" value="1"/>
</dbReference>
<dbReference type="PROSITE" id="PS00866">
    <property type="entry name" value="CPSASE_1"/>
    <property type="match status" value="1"/>
</dbReference>
<feature type="domain" description="Lipoyl-binding" evidence="15">
    <location>
        <begin position="592"/>
        <end position="667"/>
    </location>
</feature>
<dbReference type="Pfam" id="PF00289">
    <property type="entry name" value="Biotin_carb_N"/>
    <property type="match status" value="1"/>
</dbReference>
<dbReference type="SUPFAM" id="SSF52440">
    <property type="entry name" value="PreATP-grasp domain"/>
    <property type="match status" value="1"/>
</dbReference>
<sequence length="667" mass="71645">MFEKILIANRGEIACRIIKTARRMGIRTVAVYSDADRDAVHVAMADEAVHIGPAAAAQSYLVIEKIIAACKQTGAQAVHPGYGFLSEREAFPRALEAEGIVFIGPNPGAIAAMGDKIESKKAASAAKVSTVPGFLGVIEDPAHAVKIADEIGYPVMIKASAGGGGKGMRIAHSAGEVAEGFARAKSEAASSFGDDRVFVEKFITDPRHIEIQVIGDKHGNVIYLGERECSIQRRNQKVIEEAPSPLLDEETRAKMGEQAVALAKAVNYDSAGTVEFVAGQDKSFYFLEMNTRLQVEHPVTEMITGLDLVEMMIRSAAGEKLPLSQAEVRLDGWAVESRVYAEDPTRNFLPSIGRLTTYRPPEEGRFGTAIVRNDTGVEEGGEIAIHYDPMIAKLVTWAPTRGEAIAAQGQALDAFAIDGIRHNIPFLAALMAHPRWREGRLSTGFIAEEFPEGFSAPEPQGETARRMAATAAAIDHKLNQRKRGISGQMRAPELLHFERDRVVILAGQSYPVTVDARDGVLVVTAEDGEVFEVLSDWRPGEPVWSGTIGGERVAIQVRALLNGVALQHAGAAAEARVFTRREAELAALMPVKVDAGAGKQVLCPMPGLVKAILVSEGQEVKSGEPLAIVEAMKMENVLRAERDATVAKIAAKEGDSLAVDAVILEFA</sequence>
<evidence type="ECO:0000256" key="10">
    <source>
        <dbReference type="ARBA" id="ARBA00023098"/>
    </source>
</evidence>
<comment type="catalytic activity">
    <reaction evidence="13">
        <text>propanoyl-CoA + hydrogencarbonate + ATP = (S)-methylmalonyl-CoA + ADP + phosphate + H(+)</text>
        <dbReference type="Rhea" id="RHEA:23720"/>
        <dbReference type="ChEBI" id="CHEBI:15378"/>
        <dbReference type="ChEBI" id="CHEBI:17544"/>
        <dbReference type="ChEBI" id="CHEBI:30616"/>
        <dbReference type="ChEBI" id="CHEBI:43474"/>
        <dbReference type="ChEBI" id="CHEBI:57327"/>
        <dbReference type="ChEBI" id="CHEBI:57392"/>
        <dbReference type="ChEBI" id="CHEBI:456216"/>
        <dbReference type="EC" id="6.4.1.3"/>
    </reaction>
    <physiologicalReaction direction="left-to-right" evidence="13">
        <dbReference type="Rhea" id="RHEA:23721"/>
    </physiologicalReaction>
</comment>
<dbReference type="InterPro" id="IPR011054">
    <property type="entry name" value="Rudment_hybrid_motif"/>
</dbReference>
<evidence type="ECO:0000259" key="15">
    <source>
        <dbReference type="PROSITE" id="PS50968"/>
    </source>
</evidence>
<dbReference type="PANTHER" id="PTHR18866">
    <property type="entry name" value="CARBOXYLASE:PYRUVATE/ACETYL-COA/PROPIONYL-COA CARBOXYLASE"/>
    <property type="match status" value="1"/>
</dbReference>
<keyword evidence="4" id="KW-0436">Ligase</keyword>
<dbReference type="InterPro" id="IPR050856">
    <property type="entry name" value="Biotin_carboxylase_complex"/>
</dbReference>
<evidence type="ECO:0000256" key="3">
    <source>
        <dbReference type="ARBA" id="ARBA00013050"/>
    </source>
</evidence>
<dbReference type="Proteomes" id="UP001055125">
    <property type="component" value="Unassembled WGS sequence"/>
</dbReference>
<evidence type="ECO:0000313" key="18">
    <source>
        <dbReference type="EMBL" id="GJD94668.1"/>
    </source>
</evidence>
<evidence type="ECO:0000259" key="17">
    <source>
        <dbReference type="PROSITE" id="PS50979"/>
    </source>
</evidence>
<evidence type="ECO:0000256" key="4">
    <source>
        <dbReference type="ARBA" id="ARBA00022598"/>
    </source>
</evidence>
<evidence type="ECO:0000256" key="11">
    <source>
        <dbReference type="ARBA" id="ARBA00023211"/>
    </source>
</evidence>
<feature type="domain" description="ATP-grasp" evidence="16">
    <location>
        <begin position="120"/>
        <end position="317"/>
    </location>
</feature>
<dbReference type="InterPro" id="IPR001882">
    <property type="entry name" value="Biotin_BS"/>
</dbReference>
<dbReference type="Pfam" id="PF18140">
    <property type="entry name" value="PCC_BT"/>
    <property type="match status" value="1"/>
</dbReference>
<keyword evidence="6 14" id="KW-0547">Nucleotide-binding</keyword>
<dbReference type="Pfam" id="PF00364">
    <property type="entry name" value="Biotin_lipoyl"/>
    <property type="match status" value="1"/>
</dbReference>
<dbReference type="SUPFAM" id="SSF51230">
    <property type="entry name" value="Single hybrid motif"/>
    <property type="match status" value="1"/>
</dbReference>
<feature type="domain" description="Biotin carboxylation" evidence="17">
    <location>
        <begin position="1"/>
        <end position="451"/>
    </location>
</feature>
<keyword evidence="5" id="KW-0479">Metal-binding</keyword>
<keyword evidence="12" id="KW-0092">Biotin</keyword>
<evidence type="ECO:0000256" key="7">
    <source>
        <dbReference type="ARBA" id="ARBA00022840"/>
    </source>
</evidence>
<evidence type="ECO:0000256" key="1">
    <source>
        <dbReference type="ARBA" id="ARBA00001953"/>
    </source>
</evidence>
<evidence type="ECO:0000256" key="8">
    <source>
        <dbReference type="ARBA" id="ARBA00022842"/>
    </source>
</evidence>
<evidence type="ECO:0000256" key="14">
    <source>
        <dbReference type="PROSITE-ProRule" id="PRU00409"/>
    </source>
</evidence>
<comment type="cofactor">
    <cofactor evidence="1">
        <name>biotin</name>
        <dbReference type="ChEBI" id="CHEBI:57586"/>
    </cofactor>
</comment>
<dbReference type="InterPro" id="IPR011053">
    <property type="entry name" value="Single_hybrid_motif"/>
</dbReference>
<dbReference type="EC" id="6.4.1.3" evidence="3"/>
<proteinExistence type="predicted"/>
<protein>
    <recommendedName>
        <fullName evidence="3">propionyl-CoA carboxylase</fullName>
        <ecNumber evidence="3">6.4.1.3</ecNumber>
    </recommendedName>
</protein>
<dbReference type="Gene3D" id="2.40.50.100">
    <property type="match status" value="1"/>
</dbReference>
<dbReference type="PROSITE" id="PS00188">
    <property type="entry name" value="BIOTIN"/>
    <property type="match status" value="1"/>
</dbReference>
<keyword evidence="8" id="KW-0460">Magnesium</keyword>
<accession>A0ABQ4RYF6</accession>
<dbReference type="CDD" id="cd06850">
    <property type="entry name" value="biotinyl_domain"/>
    <property type="match status" value="1"/>
</dbReference>
<dbReference type="PROSITE" id="PS50975">
    <property type="entry name" value="ATP_GRASP"/>
    <property type="match status" value="1"/>
</dbReference>
<organism evidence="18 19">
    <name type="scientific">Methylobacterium iners</name>
    <dbReference type="NCBI Taxonomy" id="418707"/>
    <lineage>
        <taxon>Bacteria</taxon>
        <taxon>Pseudomonadati</taxon>
        <taxon>Pseudomonadota</taxon>
        <taxon>Alphaproteobacteria</taxon>
        <taxon>Hyphomicrobiales</taxon>
        <taxon>Methylobacteriaceae</taxon>
        <taxon>Methylobacterium</taxon>
    </lineage>
</organism>